<evidence type="ECO:0000313" key="3">
    <source>
        <dbReference type="Proteomes" id="UP000005307"/>
    </source>
</evidence>
<dbReference type="EMBL" id="CP003740">
    <property type="protein sequence ID" value="AGI68727.1"/>
    <property type="molecule type" value="Genomic_DNA"/>
</dbReference>
<keyword evidence="1" id="KW-0732">Signal</keyword>
<dbReference type="AlphaFoldDB" id="M9R936"/>
<reference evidence="2 3" key="1">
    <citation type="journal article" date="2013" name="PLoS ONE">
        <title>Poles Apart: Arctic and Antarctic Octadecabacter strains Share High Genome Plasticity and a New Type of Xanthorhodopsin.</title>
        <authorList>
            <person name="Vollmers J."/>
            <person name="Voget S."/>
            <person name="Dietrich S."/>
            <person name="Gollnow K."/>
            <person name="Smits M."/>
            <person name="Meyer K."/>
            <person name="Brinkhoff T."/>
            <person name="Simon M."/>
            <person name="Daniel R."/>
        </authorList>
    </citation>
    <scope>NUCLEOTIDE SEQUENCE [LARGE SCALE GENOMIC DNA]</scope>
    <source>
        <strain evidence="2 3">307</strain>
    </source>
</reference>
<dbReference type="eggNOG" id="ENOG50330KH">
    <property type="taxonomic scope" value="Bacteria"/>
</dbReference>
<dbReference type="RefSeq" id="WP_015500708.1">
    <property type="nucleotide sequence ID" value="NC_020911.1"/>
</dbReference>
<evidence type="ECO:0000313" key="2">
    <source>
        <dbReference type="EMBL" id="AGI68727.1"/>
    </source>
</evidence>
<dbReference type="HOGENOM" id="CLU_1169719_0_0_5"/>
<keyword evidence="3" id="KW-1185">Reference proteome</keyword>
<dbReference type="OrthoDB" id="7992928at2"/>
<organism evidence="2 3">
    <name type="scientific">Octadecabacter antarcticus 307</name>
    <dbReference type="NCBI Taxonomy" id="391626"/>
    <lineage>
        <taxon>Bacteria</taxon>
        <taxon>Pseudomonadati</taxon>
        <taxon>Pseudomonadota</taxon>
        <taxon>Alphaproteobacteria</taxon>
        <taxon>Rhodobacterales</taxon>
        <taxon>Roseobacteraceae</taxon>
        <taxon>Octadecabacter</taxon>
    </lineage>
</organism>
<gene>
    <name evidence="2" type="ORF">OAN307_c32050</name>
</gene>
<feature type="chain" id="PRO_5004102029" evidence="1">
    <location>
        <begin position="26"/>
        <end position="237"/>
    </location>
</feature>
<sequence length="237" mass="25874">MKFYKKLCRSSVQALFFFYVTGASAQTLPNGTFAQTSWGAMEFSCISSDLCFASYENGTAFLYFSSPNRDANFQGYWAEAESSEPCADNLQFPNIGTNAWGRVNLSFDNDGDTWTGVWGYCNAPLTMDLVGARSGTSQTQSTQTEIRAECKITEGREVLSGPCLFEASEDGSFYVVTDEIPGLSDVISSISVTILEQGIAEVRGLTRDGINSRWGPAQRSTTDSACWTGADFEICAY</sequence>
<name>M9R936_9RHOB</name>
<accession>M9R936</accession>
<protein>
    <submittedName>
        <fullName evidence="2">Uncharacterized protein</fullName>
    </submittedName>
</protein>
<dbReference type="Proteomes" id="UP000005307">
    <property type="component" value="Chromosome"/>
</dbReference>
<feature type="signal peptide" evidence="1">
    <location>
        <begin position="1"/>
        <end position="25"/>
    </location>
</feature>
<dbReference type="KEGG" id="oat:OAN307_c32050"/>
<proteinExistence type="predicted"/>
<evidence type="ECO:0000256" key="1">
    <source>
        <dbReference type="SAM" id="SignalP"/>
    </source>
</evidence>